<dbReference type="EMBL" id="SNYW01000007">
    <property type="protein sequence ID" value="TDQ83151.1"/>
    <property type="molecule type" value="Genomic_DNA"/>
</dbReference>
<evidence type="ECO:0000256" key="4">
    <source>
        <dbReference type="ARBA" id="ARBA00022989"/>
    </source>
</evidence>
<dbReference type="PANTHER" id="PTHR43461:SF1">
    <property type="entry name" value="TRANSMEMBRANE PROTEIN 256"/>
    <property type="match status" value="1"/>
</dbReference>
<dbReference type="Proteomes" id="UP000295783">
    <property type="component" value="Unassembled WGS sequence"/>
</dbReference>
<feature type="transmembrane region" description="Helical" evidence="6">
    <location>
        <begin position="66"/>
        <end position="89"/>
    </location>
</feature>
<organism evidence="7 8">
    <name type="scientific">Dongia mobilis</name>
    <dbReference type="NCBI Taxonomy" id="578943"/>
    <lineage>
        <taxon>Bacteria</taxon>
        <taxon>Pseudomonadati</taxon>
        <taxon>Pseudomonadota</taxon>
        <taxon>Alphaproteobacteria</taxon>
        <taxon>Rhodospirillales</taxon>
        <taxon>Dongiaceae</taxon>
        <taxon>Dongia</taxon>
    </lineage>
</organism>
<evidence type="ECO:0000256" key="5">
    <source>
        <dbReference type="ARBA" id="ARBA00023136"/>
    </source>
</evidence>
<protein>
    <submittedName>
        <fullName evidence="7">Uncharacterized membrane protein YgdD (TMEM256/DUF423 family)</fullName>
    </submittedName>
</protein>
<proteinExistence type="inferred from homology"/>
<evidence type="ECO:0000256" key="6">
    <source>
        <dbReference type="SAM" id="Phobius"/>
    </source>
</evidence>
<keyword evidence="3 6" id="KW-0812">Transmembrane</keyword>
<keyword evidence="5 6" id="KW-0472">Membrane</keyword>
<evidence type="ECO:0000256" key="1">
    <source>
        <dbReference type="ARBA" id="ARBA00004141"/>
    </source>
</evidence>
<dbReference type="AlphaFoldDB" id="A0A4R6WPK2"/>
<name>A0A4R6WPK2_9PROT</name>
<dbReference type="GO" id="GO:0005886">
    <property type="term" value="C:plasma membrane"/>
    <property type="evidence" value="ECO:0007669"/>
    <property type="project" value="TreeGrafter"/>
</dbReference>
<comment type="subcellular location">
    <subcellularLocation>
        <location evidence="1">Membrane</location>
        <topology evidence="1">Multi-pass membrane protein</topology>
    </subcellularLocation>
</comment>
<feature type="transmembrane region" description="Helical" evidence="6">
    <location>
        <begin position="95"/>
        <end position="117"/>
    </location>
</feature>
<keyword evidence="4 6" id="KW-1133">Transmembrane helix</keyword>
<comment type="similarity">
    <text evidence="2">Belongs to the UPF0382 family.</text>
</comment>
<accession>A0A4R6WPK2</accession>
<evidence type="ECO:0000313" key="8">
    <source>
        <dbReference type="Proteomes" id="UP000295783"/>
    </source>
</evidence>
<keyword evidence="8" id="KW-1185">Reference proteome</keyword>
<evidence type="ECO:0000256" key="2">
    <source>
        <dbReference type="ARBA" id="ARBA00009694"/>
    </source>
</evidence>
<dbReference type="InterPro" id="IPR006696">
    <property type="entry name" value="DUF423"/>
</dbReference>
<sequence>MRVAIVGAGLHGAMAVGFGAWAAHGAAVILPPHAVEWVRTASAYQLWHAAALVGVAALASAMPGRFVSLAAVAFGFGALAFSCSLYAVALGGPAWLVHVTPMGGLLLILGWLLLLVAGMRRLPGCG</sequence>
<dbReference type="Pfam" id="PF04241">
    <property type="entry name" value="DUF423"/>
    <property type="match status" value="1"/>
</dbReference>
<reference evidence="7 8" key="1">
    <citation type="submission" date="2019-03" db="EMBL/GenBank/DDBJ databases">
        <title>Genomic Encyclopedia of Type Strains, Phase III (KMG-III): the genomes of soil and plant-associated and newly described type strains.</title>
        <authorList>
            <person name="Whitman W."/>
        </authorList>
    </citation>
    <scope>NUCLEOTIDE SEQUENCE [LARGE SCALE GENOMIC DNA]</scope>
    <source>
        <strain evidence="7 8">CGMCC 1.7660</strain>
    </source>
</reference>
<comment type="caution">
    <text evidence="7">The sequence shown here is derived from an EMBL/GenBank/DDBJ whole genome shotgun (WGS) entry which is preliminary data.</text>
</comment>
<evidence type="ECO:0000256" key="3">
    <source>
        <dbReference type="ARBA" id="ARBA00022692"/>
    </source>
</evidence>
<gene>
    <name evidence="7" type="ORF">A8950_1436</name>
</gene>
<dbReference type="PANTHER" id="PTHR43461">
    <property type="entry name" value="TRANSMEMBRANE PROTEIN 256"/>
    <property type="match status" value="1"/>
</dbReference>
<dbReference type="OrthoDB" id="9802121at2"/>
<feature type="transmembrane region" description="Helical" evidence="6">
    <location>
        <begin position="41"/>
        <end position="59"/>
    </location>
</feature>
<evidence type="ECO:0000313" key="7">
    <source>
        <dbReference type="EMBL" id="TDQ83151.1"/>
    </source>
</evidence>
<dbReference type="RefSeq" id="WP_133612933.1">
    <property type="nucleotide sequence ID" value="NZ_SNYW01000007.1"/>
</dbReference>